<dbReference type="SUPFAM" id="SSF48403">
    <property type="entry name" value="Ankyrin repeat"/>
    <property type="match status" value="1"/>
</dbReference>
<dbReference type="Gene3D" id="1.25.40.20">
    <property type="entry name" value="Ankyrin repeat-containing domain"/>
    <property type="match status" value="1"/>
</dbReference>
<keyword evidence="2 3" id="KW-0040">ANK repeat</keyword>
<feature type="repeat" description="ANK" evidence="3">
    <location>
        <begin position="104"/>
        <end position="136"/>
    </location>
</feature>
<reference evidence="4 5" key="1">
    <citation type="submission" date="2019-09" db="EMBL/GenBank/DDBJ databases">
        <title>Taxonomy of Antarctic Massilia spp.: description of Massilia rubra sp. nov., Massilia aquatica sp. nov., Massilia mucilaginosa sp. nov., Massilia frigida sp. nov. isolated from streams, lakes and regoliths.</title>
        <authorList>
            <person name="Holochova P."/>
            <person name="Sedlacek I."/>
            <person name="Kralova S."/>
            <person name="Maslanova I."/>
            <person name="Busse H.-J."/>
            <person name="Stankova E."/>
            <person name="Vrbovska V."/>
            <person name="Kovarovic V."/>
            <person name="Bartak M."/>
            <person name="Svec P."/>
            <person name="Pantucek R."/>
        </authorList>
    </citation>
    <scope>NUCLEOTIDE SEQUENCE [LARGE SCALE GENOMIC DNA]</scope>
    <source>
        <strain evidence="4 5">CCM 8693</strain>
    </source>
</reference>
<evidence type="ECO:0000256" key="1">
    <source>
        <dbReference type="ARBA" id="ARBA00022737"/>
    </source>
</evidence>
<dbReference type="PROSITE" id="PS50297">
    <property type="entry name" value="ANK_REP_REGION"/>
    <property type="match status" value="1"/>
</dbReference>
<evidence type="ECO:0000256" key="2">
    <source>
        <dbReference type="ARBA" id="ARBA00023043"/>
    </source>
</evidence>
<evidence type="ECO:0000256" key="3">
    <source>
        <dbReference type="PROSITE-ProRule" id="PRU00023"/>
    </source>
</evidence>
<accession>A0ABX0MDM3</accession>
<dbReference type="SMART" id="SM00248">
    <property type="entry name" value="ANK"/>
    <property type="match status" value="3"/>
</dbReference>
<evidence type="ECO:0000313" key="4">
    <source>
        <dbReference type="EMBL" id="NHZ41659.1"/>
    </source>
</evidence>
<organism evidence="4 5">
    <name type="scientific">Massilia aquatica</name>
    <dbReference type="NCBI Taxonomy" id="2609000"/>
    <lineage>
        <taxon>Bacteria</taxon>
        <taxon>Pseudomonadati</taxon>
        <taxon>Pseudomonadota</taxon>
        <taxon>Betaproteobacteria</taxon>
        <taxon>Burkholderiales</taxon>
        <taxon>Oxalobacteraceae</taxon>
        <taxon>Telluria group</taxon>
        <taxon>Massilia</taxon>
    </lineage>
</organism>
<sequence>MAKPKRKLLPKDFEAMLENGDLDELKAVFETRLIDARGDYDKRPALAFDLCAEPLARWLLAQGADLYAPNSGGDTPLHLRACSWRGRVEVLLALGADVNRPNASGATPLHEAARCHRADSTRVLLAHGAKVDAVDAHGLTPLELALKTCGNTDLTEMILIARDLLAAGAPLSASMKDHVRSVGTGFEEMRAAFNPDYVDATSAALDALYVLFDVTPVARRIMHDGRSPITVAAGHWQAQHQELWDALVRPEGYAATVQGEVIRISGRIARELDGNGGCNWDSDYKRMAEALLGHVQSGQPLPAPALAEFAALIGAAKRQSCDTARLAELSVAWVLLNPQPVAMEKPAYRR</sequence>
<keyword evidence="5" id="KW-1185">Reference proteome</keyword>
<keyword evidence="1" id="KW-0677">Repeat</keyword>
<dbReference type="Pfam" id="PF12796">
    <property type="entry name" value="Ank_2"/>
    <property type="match status" value="1"/>
</dbReference>
<gene>
    <name evidence="4" type="ORF">F1609_16035</name>
</gene>
<dbReference type="InterPro" id="IPR036770">
    <property type="entry name" value="Ankyrin_rpt-contain_sf"/>
</dbReference>
<dbReference type="Proteomes" id="UP000819052">
    <property type="component" value="Unassembled WGS sequence"/>
</dbReference>
<dbReference type="PANTHER" id="PTHR24171">
    <property type="entry name" value="ANKYRIN REPEAT DOMAIN-CONTAINING PROTEIN 39-RELATED"/>
    <property type="match status" value="1"/>
</dbReference>
<name>A0ABX0MDM3_9BURK</name>
<evidence type="ECO:0000313" key="5">
    <source>
        <dbReference type="Proteomes" id="UP000819052"/>
    </source>
</evidence>
<evidence type="ECO:0008006" key="6">
    <source>
        <dbReference type="Google" id="ProtNLM"/>
    </source>
</evidence>
<dbReference type="PROSITE" id="PS50088">
    <property type="entry name" value="ANK_REPEAT"/>
    <property type="match status" value="1"/>
</dbReference>
<dbReference type="RefSeq" id="WP_167077417.1">
    <property type="nucleotide sequence ID" value="NZ_VVIW01000008.1"/>
</dbReference>
<comment type="caution">
    <text evidence="4">The sequence shown here is derived from an EMBL/GenBank/DDBJ whole genome shotgun (WGS) entry which is preliminary data.</text>
</comment>
<protein>
    <recommendedName>
        <fullName evidence="6">Ankyrin repeat domain-containing protein</fullName>
    </recommendedName>
</protein>
<dbReference type="InterPro" id="IPR002110">
    <property type="entry name" value="Ankyrin_rpt"/>
</dbReference>
<dbReference type="EMBL" id="VVIW01000008">
    <property type="protein sequence ID" value="NHZ41659.1"/>
    <property type="molecule type" value="Genomic_DNA"/>
</dbReference>
<proteinExistence type="predicted"/>
<dbReference type="PANTHER" id="PTHR24171:SF8">
    <property type="entry name" value="BRCA1-ASSOCIATED RING DOMAIN PROTEIN 1"/>
    <property type="match status" value="1"/>
</dbReference>